<dbReference type="Pfam" id="PF13585">
    <property type="entry name" value="CHU_C"/>
    <property type="match status" value="1"/>
</dbReference>
<dbReference type="GO" id="GO:0016020">
    <property type="term" value="C:membrane"/>
    <property type="evidence" value="ECO:0007669"/>
    <property type="project" value="InterPro"/>
</dbReference>
<sequence>MRKKVTYFLVMVVMLLLSSAIANKVNAQTFASPGVPFTQADLAQLKANINTEPWLTGYNSLKNDSHSQLGYGMKGPFATVTRAPNLNNPAWLDDMIAIHNLAFMYVFTGDSTYARKATNMLDAWAVTNTTWGGGENMLDIGDRVAYFVVGADILRSTFPGWTAANDTHVNNYFRNVLFPTSWSPYPTRDANKGALQTAIAIGISAYLKDPVLWQQALEVYRMDAGGGLRNSLPNGEVGDSGRDDHWFEQIQALGWSAEVAWKQGVDMFAEFDNRLLKIGELYSQYSQSPAGTLSFIPFGAYASYWTNWGIQPGYVHRHPFNNIIKGAYALRKGIPIPYTEQIRALAGEDGFSFLYLKSSDTSHATPLTPVVYPADNVQAVSNVTSLDIGNTGLAGSTSLNNGVWTVNSAGTSTSNAFSFNFKKISGNAGLVVKVNSMSLNTGGCGVMLRQSLAAGSAFWDIFLNATGGIGNHWQPKAPWWLKIERVGTRIFAYHSQDGINWTNLSCWYSATGFPTDLYAGFYTISGNASAVNTATFSNVAYSQTAPASSPDISSATTVTATIGTPFSYNITASANPSSYSASGLPAGLSLDAATGIISGTPTALGQSEVAIAATNASGTGTATLILNVINNQTPAAPASAAASVVNATQIKLTWAVSANATGYSVKRSLSSGGAYTTIQAGVSGTSFTDVSPVPEVNNYYVITALTGNLESGNSNEVFASVPPAAPAQPAVVNKNKEIDLSWTTAPGATTYNVKRSTVSGGPYATVANVPGTSYADVNVSNGSPYYYVISSVGQTKESANSTEAFGVPGSGSYTWKPATVTDSLKLASNWVENAIPVSPAIITFNSSADTVLTNDIKGLAVSRMQFNAGANSYNIAGDTLHLRNDLVNNATTSHTLSMPIVLDTLLNVNTVTNGTISLTGGIRGNGSLLKNGIGYLYVSGNNTYTGNTTLNGNGQSWPPVYGMEVSGIGTGTPSAPTSGPLGTGKIIMNGGALFSVNGDATFYNDFEIAAGKTSYFYQTSNAINLYGKLLGSGTIIQDGNVYAGLHLFGDNSNFTGTFVSKLRSGNNRVRFEVPQSGSAKAYWNLDANGNDCQGILFATGTISFGALSGRGAIRTDAGGSPTISIGALNLNTNFGGVMSGSMNVEKVGSGVLIFSGNNSYGGTTTINGGKFLLNNDPLSGVFNSALTVTAGSFGGTGKGSGSVTIGTGSGTGAILEPGNQAIGSLITGALTLKSDATYNAEVDLGSASGDKITTTGVTLVNSPQLSVTGTAGTLPSGTSYTIIDNSGTSAITGTFKNLPELALITVGGYNFRITYKGGTGNDVVLLDDRTVPVTITSALTDTVLVGKAMTYNTAAIKSPNKFGASGLPTGLSIDTLSGVISGTVTQAGTFSVTLTASNGSTTDTETLILTVQSNVVSGVLVAAGDAKDIVEWLPIPSFTYNVKRSTTSGGPYTTLANVSTASYTDAAVTNGSTYYYVITAVDGATEVSTSAEVIAKPNPGQKDYYKFDELSGAKAIDAWGANHATLAATATHTTGLSGQALSLNGAANSYATLPAGILSTTTAFTISAWVRLDVAATWGRVFDFGSSTTNYMFLAPKGSTGFPRFAITSGGVAEQGINGTAAISTGVWTNLAVTQSGNTAILYVNGVEVGRNSAMTLNPSTMGSTTQNYIGKSQWSADPLLNGTIDDFKIYNRALSASELLAAVTAMLPPAPVGLTATGTNQVSLSWTASAGATGYNIKRATTSGGPFTTIASNVSTTSYVDAASTSGGPYYYIITAIVNSLESLASAQASITLVPPAPASVIATSWNGRVDLSWNASSTATNYTISSVTNGVYTPVATTAALTYSATGLTNGTPYSYVVSGNSAVGTGSYSASATATPISQPVVNTVWTHADIGTVGQTGNAGYAGGMTLYGSGGDIWGNADAFHFNYQPLTGDGAIVAHVASLQSYGTTTAVSANAKAGIMMRATLLANSIHTMVDITPGVGVEFIRRTATAGSSASSSTTGIVAPYWEKLVRAGNTFTAYRSPDGNTWTLVGTPQTITMPSSIYVGLTDCSHNTAVLSQAKFDTVSISTAIPKLTSSKTASGVYGSAFVDTIKATNSAYHFSATGLPTGLSMNTGNGVISGTPLTAGTFSVLVSALNATGSSGGADTLKLTINKASQSITFNALTTKNVNDADFDAGATASSGLLASYTSADTTVASIVNGKIHIKGAGSTVITASQAGNATYLPASPVSQSLTVSKLAQTITFSTLSPKTVIDTNFSAGATASSGLLASYTSADTTVASILNGKIHIKGAGSTIITASQAGNATYLAASPVSQSLTVNKLAQTIAFNTLNPKTVVDTNFSAGATVSSGLPVSYTSSDTTIATLLNGKIHIVGAGTVNITAFQTGNATYLAASPVSQSLTVNKLAQTITFNALPAKRPGDADFSISATASSALPVSFGSSNANVATVTNGLVHITGTGTTVITASQPGNATYKDTTLSRTFTVIPLNLQVQYQDGDAGQLTNNIARPYVKVVNADSVGVAYSELTMRYWLTAENYAGINTWIDYAQLGNSNVKMKYVALDQPRNGALGYVEYSFSTTGNLGAGSNTGQIQSRLANQDWGLLNEADDYSYQSNTGSYAANNHITLYRNGMLVWGSEPAAATPLTSLNVFYQNQNTGTGGNTISTYLSINNTGNVPVAFGDITARYWFTKDGTQSLNYWIDYAKKGSGNISGNFVPLSTALTGADTYLELAVNSSAGTLYPLSSSGNIQYRIAKADWSNFNELNDYSYLAKDVMKENNHITLYYKGQLIYGTEPSAGSMSFKSAPLALAPPQRDIRNEGIVVHQGLSPNGDGINDVLIIDGLTAYPDNKLTIMNRSGVKVFEAKGYDNSSKVFDGHSSISGAMQQPGTYFYTLEYQAGTENKHKTGFIIIKY</sequence>
<dbReference type="InterPro" id="IPR008929">
    <property type="entry name" value="Chondroitin_lyas"/>
</dbReference>
<dbReference type="EMBL" id="CP042437">
    <property type="protein sequence ID" value="QEC79516.1"/>
    <property type="molecule type" value="Genomic_DNA"/>
</dbReference>
<evidence type="ECO:0000256" key="2">
    <source>
        <dbReference type="ARBA" id="ARBA00023157"/>
    </source>
</evidence>
<dbReference type="InterPro" id="IPR008964">
    <property type="entry name" value="Invasin/intimin_cell_adhesion"/>
</dbReference>
<name>A0A5B8W958_9SPHI</name>
<gene>
    <name evidence="7" type="ORF">FSB76_27500</name>
</gene>
<dbReference type="Gene3D" id="2.60.120.200">
    <property type="match status" value="3"/>
</dbReference>
<organism evidence="7 8">
    <name type="scientific">Mucilaginibacter ginsenosidivorax</name>
    <dbReference type="NCBI Taxonomy" id="862126"/>
    <lineage>
        <taxon>Bacteria</taxon>
        <taxon>Pseudomonadati</taxon>
        <taxon>Bacteroidota</taxon>
        <taxon>Sphingobacteriia</taxon>
        <taxon>Sphingobacteriales</taxon>
        <taxon>Sphingobacteriaceae</taxon>
        <taxon>Mucilaginibacter</taxon>
    </lineage>
</organism>
<evidence type="ECO:0000313" key="7">
    <source>
        <dbReference type="EMBL" id="QEC79516.1"/>
    </source>
</evidence>
<dbReference type="InterPro" id="IPR013320">
    <property type="entry name" value="ConA-like_dom_sf"/>
</dbReference>
<evidence type="ECO:0000256" key="4">
    <source>
        <dbReference type="SAM" id="SignalP"/>
    </source>
</evidence>
<dbReference type="InterPro" id="IPR036116">
    <property type="entry name" value="FN3_sf"/>
</dbReference>
<dbReference type="GO" id="GO:0042597">
    <property type="term" value="C:periplasmic space"/>
    <property type="evidence" value="ECO:0007669"/>
    <property type="project" value="InterPro"/>
</dbReference>
<evidence type="ECO:0000259" key="6">
    <source>
        <dbReference type="PROSITE" id="PS51172"/>
    </source>
</evidence>
<dbReference type="InterPro" id="IPR006558">
    <property type="entry name" value="LamG-like"/>
</dbReference>
<dbReference type="OrthoDB" id="355609at2"/>
<dbReference type="Pfam" id="PF05426">
    <property type="entry name" value="Alginate_lyase"/>
    <property type="match status" value="1"/>
</dbReference>
<dbReference type="SUPFAM" id="SSF49373">
    <property type="entry name" value="Invasin/intimin cell-adhesion fragments"/>
    <property type="match status" value="1"/>
</dbReference>
<dbReference type="GO" id="GO:0005975">
    <property type="term" value="P:carbohydrate metabolic process"/>
    <property type="evidence" value="ECO:0007669"/>
    <property type="project" value="InterPro"/>
</dbReference>
<evidence type="ECO:0000256" key="3">
    <source>
        <dbReference type="ARBA" id="ARBA00023239"/>
    </source>
</evidence>
<protein>
    <submittedName>
        <fullName evidence="7">Uncharacterized protein</fullName>
    </submittedName>
</protein>
<dbReference type="Pfam" id="PF12951">
    <property type="entry name" value="PATR"/>
    <property type="match status" value="2"/>
</dbReference>
<dbReference type="GO" id="GO:0016829">
    <property type="term" value="F:lyase activity"/>
    <property type="evidence" value="ECO:0007669"/>
    <property type="project" value="UniProtKB-KW"/>
</dbReference>
<accession>A0A5B8W958</accession>
<dbReference type="NCBIfam" id="TIGR02601">
    <property type="entry name" value="autotrns_rpt"/>
    <property type="match status" value="2"/>
</dbReference>
<dbReference type="SUPFAM" id="SSF49265">
    <property type="entry name" value="Fibronectin type III"/>
    <property type="match status" value="3"/>
</dbReference>
<reference evidence="7 8" key="1">
    <citation type="journal article" date="2013" name="J. Microbiol.">
        <title>Mucilaginibacter ginsenosidivorax sp. nov., with ginsenoside converting activity isolated from sediment.</title>
        <authorList>
            <person name="Kim J.K."/>
            <person name="Choi T.E."/>
            <person name="Liu Q.M."/>
            <person name="Park H.Y."/>
            <person name="Yi T.H."/>
            <person name="Yoon M.H."/>
            <person name="Kim S.C."/>
            <person name="Im W.T."/>
        </authorList>
    </citation>
    <scope>NUCLEOTIDE SEQUENCE [LARGE SCALE GENOMIC DNA]</scope>
    <source>
        <strain evidence="7 8">KHI28</strain>
    </source>
</reference>
<dbReference type="InterPro" id="IPR008965">
    <property type="entry name" value="CBM2/CBM3_carb-bd_dom_sf"/>
</dbReference>
<keyword evidence="8" id="KW-1185">Reference proteome</keyword>
<feature type="domain" description="CBM3" evidence="6">
    <location>
        <begin position="2644"/>
        <end position="2796"/>
    </location>
</feature>
<dbReference type="InterPro" id="IPR003961">
    <property type="entry name" value="FN3_dom"/>
</dbReference>
<proteinExistence type="predicted"/>
<dbReference type="InterPro" id="IPR001956">
    <property type="entry name" value="CBM3"/>
</dbReference>
<dbReference type="Gene3D" id="1.50.10.100">
    <property type="entry name" value="Chondroitin AC/alginate lyase"/>
    <property type="match status" value="1"/>
</dbReference>
<dbReference type="SUPFAM" id="SSF51126">
    <property type="entry name" value="Pectin lyase-like"/>
    <property type="match status" value="1"/>
</dbReference>
<dbReference type="Pfam" id="PF00942">
    <property type="entry name" value="CBM_3"/>
    <property type="match status" value="2"/>
</dbReference>
<dbReference type="Pfam" id="PF05345">
    <property type="entry name" value="He_PIG"/>
    <property type="match status" value="3"/>
</dbReference>
<feature type="domain" description="CBM3" evidence="6">
    <location>
        <begin position="2488"/>
        <end position="2640"/>
    </location>
</feature>
<dbReference type="SMART" id="SM01067">
    <property type="entry name" value="CBM_3"/>
    <property type="match status" value="2"/>
</dbReference>
<dbReference type="InterPro" id="IPR013425">
    <property type="entry name" value="Autotrns_rpt"/>
</dbReference>
<dbReference type="SUPFAM" id="SSF49899">
    <property type="entry name" value="Concanavalin A-like lectins/glucanases"/>
    <property type="match status" value="1"/>
</dbReference>
<feature type="domain" description="Fibronectin type-III" evidence="5">
    <location>
        <begin position="636"/>
        <end position="724"/>
    </location>
</feature>
<dbReference type="Pfam" id="PF13385">
    <property type="entry name" value="Laminin_G_3"/>
    <property type="match status" value="1"/>
</dbReference>
<dbReference type="InterPro" id="IPR008397">
    <property type="entry name" value="Alginate_lyase_dom"/>
</dbReference>
<evidence type="ECO:0000256" key="1">
    <source>
        <dbReference type="ARBA" id="ARBA00022729"/>
    </source>
</evidence>
<evidence type="ECO:0000259" key="5">
    <source>
        <dbReference type="PROSITE" id="PS50853"/>
    </source>
</evidence>
<dbReference type="GO" id="GO:0005509">
    <property type="term" value="F:calcium ion binding"/>
    <property type="evidence" value="ECO:0007669"/>
    <property type="project" value="InterPro"/>
</dbReference>
<dbReference type="Gene3D" id="2.60.40.10">
    <property type="entry name" value="Immunoglobulins"/>
    <property type="match status" value="8"/>
</dbReference>
<dbReference type="PROSITE" id="PS51172">
    <property type="entry name" value="CBM3"/>
    <property type="match status" value="2"/>
</dbReference>
<dbReference type="GO" id="GO:0004553">
    <property type="term" value="F:hydrolase activity, hydrolyzing O-glycosyl compounds"/>
    <property type="evidence" value="ECO:0007669"/>
    <property type="project" value="UniProtKB-ARBA"/>
</dbReference>
<keyword evidence="2" id="KW-1015">Disulfide bond</keyword>
<keyword evidence="1 4" id="KW-0732">Signal</keyword>
<dbReference type="SUPFAM" id="SSF49384">
    <property type="entry name" value="Carbohydrate-binding domain"/>
    <property type="match status" value="2"/>
</dbReference>
<dbReference type="GO" id="GO:0030248">
    <property type="term" value="F:cellulose binding"/>
    <property type="evidence" value="ECO:0007669"/>
    <property type="project" value="InterPro"/>
</dbReference>
<dbReference type="Gene3D" id="2.60.40.1080">
    <property type="match status" value="1"/>
</dbReference>
<dbReference type="PROSITE" id="PS50853">
    <property type="entry name" value="FN3"/>
    <property type="match status" value="2"/>
</dbReference>
<dbReference type="KEGG" id="mgk:FSB76_27500"/>
<dbReference type="InterPro" id="IPR036966">
    <property type="entry name" value="CBM3_sf"/>
</dbReference>
<dbReference type="SUPFAM" id="SSF48230">
    <property type="entry name" value="Chondroitin AC/alginate lyase"/>
    <property type="match status" value="1"/>
</dbReference>
<keyword evidence="3" id="KW-0456">Lyase</keyword>
<feature type="chain" id="PRO_5022804616" evidence="4">
    <location>
        <begin position="28"/>
        <end position="2913"/>
    </location>
</feature>
<dbReference type="CDD" id="cd00063">
    <property type="entry name" value="FN3"/>
    <property type="match status" value="2"/>
</dbReference>
<dbReference type="InterPro" id="IPR013783">
    <property type="entry name" value="Ig-like_fold"/>
</dbReference>
<evidence type="ECO:0000313" key="8">
    <source>
        <dbReference type="Proteomes" id="UP000321362"/>
    </source>
</evidence>
<dbReference type="InterPro" id="IPR015919">
    <property type="entry name" value="Cadherin-like_sf"/>
</dbReference>
<dbReference type="InterPro" id="IPR011050">
    <property type="entry name" value="Pectin_lyase_fold/virulence"/>
</dbReference>
<dbReference type="Gene3D" id="2.60.40.710">
    <property type="entry name" value="Endoglucanase-like"/>
    <property type="match status" value="2"/>
</dbReference>
<dbReference type="SUPFAM" id="SSF49313">
    <property type="entry name" value="Cadherin-like"/>
    <property type="match status" value="3"/>
</dbReference>
<feature type="domain" description="Fibronectin type-III" evidence="5">
    <location>
        <begin position="1709"/>
        <end position="1798"/>
    </location>
</feature>
<dbReference type="RefSeq" id="WP_147059193.1">
    <property type="nucleotide sequence ID" value="NZ_CP042437.1"/>
</dbReference>
<feature type="signal peptide" evidence="4">
    <location>
        <begin position="1"/>
        <end position="27"/>
    </location>
</feature>
<dbReference type="Proteomes" id="UP000321362">
    <property type="component" value="Chromosome"/>
</dbReference>
<dbReference type="SMART" id="SM00060">
    <property type="entry name" value="FN3"/>
    <property type="match status" value="4"/>
</dbReference>
<dbReference type="SMART" id="SM00560">
    <property type="entry name" value="LamGL"/>
    <property type="match status" value="1"/>
</dbReference>